<dbReference type="Pfam" id="PF13749">
    <property type="entry name" value="HATPase_c_4"/>
    <property type="match status" value="1"/>
</dbReference>
<dbReference type="RefSeq" id="WP_056987591.1">
    <property type="nucleotide sequence ID" value="NZ_CP014912.1"/>
</dbReference>
<dbReference type="PANTHER" id="PTHR30595">
    <property type="entry name" value="GLPR-RELATED TRANSCRIPTIONAL REPRESSOR"/>
    <property type="match status" value="1"/>
</dbReference>
<gene>
    <name evidence="1" type="ORF">AYR63_01920</name>
</gene>
<dbReference type="STRING" id="240427.AYR62_01020"/>
<evidence type="ECO:0000313" key="2">
    <source>
        <dbReference type="Proteomes" id="UP000093267"/>
    </source>
</evidence>
<dbReference type="PANTHER" id="PTHR30595:SF6">
    <property type="entry name" value="SCHLAFEN ALBA-2 DOMAIN-CONTAINING PROTEIN"/>
    <property type="match status" value="1"/>
</dbReference>
<proteinExistence type="predicted"/>
<reference evidence="1 2" key="1">
    <citation type="submission" date="2016-03" db="EMBL/GenBank/DDBJ databases">
        <title>Pediococcus and Lactobacillus from brewery environment - whole genome sequencing and assembly.</title>
        <authorList>
            <person name="Behr J."/>
            <person name="Geissler A.J."/>
            <person name="Vogel R.F."/>
        </authorList>
    </citation>
    <scope>NUCLEOTIDE SEQUENCE [LARGE SCALE GENOMIC DNA]</scope>
    <source>
        <strain evidence="1 2">TMW 1.1995</strain>
    </source>
</reference>
<accession>A0A1B2IVE8</accession>
<dbReference type="Proteomes" id="UP000093267">
    <property type="component" value="Chromosome"/>
</dbReference>
<dbReference type="Gene3D" id="3.30.565.60">
    <property type="match status" value="1"/>
</dbReference>
<sequence length="232" mass="26141">MQQVYQVGSQFDSEVALNQKLTFDAAKMKFLQSSIAFDEKALQLFHDQDYNNAALLLSDQCQEVTKVAVFEGKEVDQFLDKRAYTGSIVTQIDATLNYLDSANHRRAIITGEAQRSERQDYPETAIREAVVNAFIHRDYMLHSNVKVEVFDDRLEILSPGGIPQGLIISDIENGLVAARNPRLVHILDKMGYLENYGTGLKRIVKAYAQSDLRPEIKVTENSFLVTLPNLNG</sequence>
<dbReference type="EMBL" id="CP014924">
    <property type="protein sequence ID" value="ANZ66020.1"/>
    <property type="molecule type" value="Genomic_DNA"/>
</dbReference>
<evidence type="ECO:0000313" key="1">
    <source>
        <dbReference type="EMBL" id="ANZ66020.1"/>
    </source>
</evidence>
<protein>
    <submittedName>
        <fullName evidence="1">Uncharacterized protein</fullName>
    </submittedName>
</protein>
<dbReference type="OrthoDB" id="9807907at2"/>
<dbReference type="InterPro" id="IPR038475">
    <property type="entry name" value="RecG_C_sf"/>
</dbReference>
<dbReference type="AlphaFoldDB" id="A0A1B2IVE8"/>
<dbReference type="KEGG" id="lpd:AYR62_01020"/>
<organism evidence="1 2">
    <name type="scientific">Secundilactobacillus paracollinoides</name>
    <dbReference type="NCBI Taxonomy" id="240427"/>
    <lineage>
        <taxon>Bacteria</taxon>
        <taxon>Bacillati</taxon>
        <taxon>Bacillota</taxon>
        <taxon>Bacilli</taxon>
        <taxon>Lactobacillales</taxon>
        <taxon>Lactobacillaceae</taxon>
        <taxon>Secundilactobacillus</taxon>
    </lineage>
</organism>
<keyword evidence="2" id="KW-1185">Reference proteome</keyword>
<name>A0A1B2IVE8_9LACO</name>